<evidence type="ECO:0000256" key="2">
    <source>
        <dbReference type="ARBA" id="ARBA00011245"/>
    </source>
</evidence>
<comment type="cofactor">
    <cofactor evidence="1">
        <name>Ca(2+)</name>
        <dbReference type="ChEBI" id="CHEBI:29108"/>
    </cofactor>
</comment>
<dbReference type="Pfam" id="PF01263">
    <property type="entry name" value="Aldose_epim"/>
    <property type="match status" value="1"/>
</dbReference>
<evidence type="ECO:0000256" key="1">
    <source>
        <dbReference type="ARBA" id="ARBA00001913"/>
    </source>
</evidence>
<accession>A0ABY6CKA9</accession>
<dbReference type="Proteomes" id="UP001065174">
    <property type="component" value="Chromosome"/>
</dbReference>
<gene>
    <name evidence="4" type="ORF">N6H18_11360</name>
</gene>
<dbReference type="EMBL" id="CP106679">
    <property type="protein sequence ID" value="UXP30948.1"/>
    <property type="molecule type" value="Genomic_DNA"/>
</dbReference>
<dbReference type="InterPro" id="IPR008183">
    <property type="entry name" value="Aldose_1/G6P_1-epimerase"/>
</dbReference>
<dbReference type="SUPFAM" id="SSF74650">
    <property type="entry name" value="Galactose mutarotase-like"/>
    <property type="match status" value="1"/>
</dbReference>
<evidence type="ECO:0000256" key="3">
    <source>
        <dbReference type="ARBA" id="ARBA00022837"/>
    </source>
</evidence>
<dbReference type="InterPro" id="IPR011013">
    <property type="entry name" value="Gal_mutarotase_sf_dom"/>
</dbReference>
<evidence type="ECO:0000313" key="4">
    <source>
        <dbReference type="EMBL" id="UXP30948.1"/>
    </source>
</evidence>
<keyword evidence="5" id="KW-1185">Reference proteome</keyword>
<dbReference type="InterPro" id="IPR014718">
    <property type="entry name" value="GH-type_carb-bd"/>
</dbReference>
<name>A0ABY6CKA9_9BACT</name>
<comment type="subunit">
    <text evidence="2">Monomer.</text>
</comment>
<evidence type="ECO:0008006" key="6">
    <source>
        <dbReference type="Google" id="ProtNLM"/>
    </source>
</evidence>
<reference evidence="4" key="1">
    <citation type="submission" date="2022-09" db="EMBL/GenBank/DDBJ databases">
        <title>Comparative genomics and taxonomic characterization of three novel marine species of genus Reichenbachiella exhibiting antioxidant and polysaccharide degradation activities.</title>
        <authorList>
            <person name="Muhammad N."/>
            <person name="Lee Y.-J."/>
            <person name="Ko J."/>
            <person name="Kim S.-G."/>
        </authorList>
    </citation>
    <scope>NUCLEOTIDE SEQUENCE</scope>
    <source>
        <strain evidence="4">BKB1-1</strain>
    </source>
</reference>
<keyword evidence="3" id="KW-0106">Calcium</keyword>
<protein>
    <recommendedName>
        <fullName evidence="6">Aldose 1-epimerase</fullName>
    </recommendedName>
</protein>
<dbReference type="RefSeq" id="WP_262308394.1">
    <property type="nucleotide sequence ID" value="NZ_CP106679.1"/>
</dbReference>
<sequence length="313" mass="35032">MYEVKNHPIGRFEAYRLINSSTGEYLEIVSGFGAGINDLVVKNGAGNLISIIDGYRTEDEIMQKHHSAFKGSKLSPFPNRLKAGKYQFEGQRYQMIINEISRNNNLHALLHCRPFEVIDVVEGETECKLFLGYDYLGTDQGYPFAYQLIIEVIYGKDGITIDTQIENTGTSNLPIGDGWHPYFQFDNGIGQVTLQMGAAKRVSSFGKKSVSKTHGYENGKDLANAELDDCFMITDDAQPFVISMKDPSTQLDIQLWQTGQYAYYQIYSPPSRKQLAVEPVTCPPNAFNTGEGLIVLKPSERTQLKCGIKVVKI</sequence>
<dbReference type="Gene3D" id="2.70.98.10">
    <property type="match status" value="1"/>
</dbReference>
<organism evidence="4 5">
    <name type="scientific">Reichenbachiella agarivorans</name>
    <dbReference type="NCBI Taxonomy" id="2979464"/>
    <lineage>
        <taxon>Bacteria</taxon>
        <taxon>Pseudomonadati</taxon>
        <taxon>Bacteroidota</taxon>
        <taxon>Cytophagia</taxon>
        <taxon>Cytophagales</taxon>
        <taxon>Reichenbachiellaceae</taxon>
        <taxon>Reichenbachiella</taxon>
    </lineage>
</organism>
<proteinExistence type="predicted"/>
<evidence type="ECO:0000313" key="5">
    <source>
        <dbReference type="Proteomes" id="UP001065174"/>
    </source>
</evidence>